<evidence type="ECO:0000313" key="2">
    <source>
        <dbReference type="Proteomes" id="UP000011518"/>
    </source>
</evidence>
<sequence>MDGPYEGGPVTGTQVQVALSSVDKICPRFPPQAFQASSALEKPQARNLSPVGGTTVTFTAVLPAQSALGGNCSLAVPSEHLLLHRGRSPGLAFPVSVRTGNRNRELAWLALLLLEPGGPETRSGRARSHS</sequence>
<organism evidence="1 2">
    <name type="scientific">Tupaia chinensis</name>
    <name type="common">Chinese tree shrew</name>
    <name type="synonym">Tupaia belangeri chinensis</name>
    <dbReference type="NCBI Taxonomy" id="246437"/>
    <lineage>
        <taxon>Eukaryota</taxon>
        <taxon>Metazoa</taxon>
        <taxon>Chordata</taxon>
        <taxon>Craniata</taxon>
        <taxon>Vertebrata</taxon>
        <taxon>Euteleostomi</taxon>
        <taxon>Mammalia</taxon>
        <taxon>Eutheria</taxon>
        <taxon>Euarchontoglires</taxon>
        <taxon>Scandentia</taxon>
        <taxon>Tupaiidae</taxon>
        <taxon>Tupaia</taxon>
    </lineage>
</organism>
<gene>
    <name evidence="1" type="ORF">TREES_T100014307</name>
</gene>
<proteinExistence type="predicted"/>
<evidence type="ECO:0000313" key="1">
    <source>
        <dbReference type="EMBL" id="ELW48825.1"/>
    </source>
</evidence>
<dbReference type="AlphaFoldDB" id="L9JDY2"/>
<accession>L9JDY2</accession>
<reference evidence="2" key="2">
    <citation type="journal article" date="2013" name="Nat. Commun.">
        <title>Genome of the Chinese tree shrew.</title>
        <authorList>
            <person name="Fan Y."/>
            <person name="Huang Z.Y."/>
            <person name="Cao C.C."/>
            <person name="Chen C.S."/>
            <person name="Chen Y.X."/>
            <person name="Fan D.D."/>
            <person name="He J."/>
            <person name="Hou H.L."/>
            <person name="Hu L."/>
            <person name="Hu X.T."/>
            <person name="Jiang X.T."/>
            <person name="Lai R."/>
            <person name="Lang Y.S."/>
            <person name="Liang B."/>
            <person name="Liao S.G."/>
            <person name="Mu D."/>
            <person name="Ma Y.Y."/>
            <person name="Niu Y.Y."/>
            <person name="Sun X.Q."/>
            <person name="Xia J.Q."/>
            <person name="Xiao J."/>
            <person name="Xiong Z.Q."/>
            <person name="Xu L."/>
            <person name="Yang L."/>
            <person name="Zhang Y."/>
            <person name="Zhao W."/>
            <person name="Zhao X.D."/>
            <person name="Zheng Y.T."/>
            <person name="Zhou J.M."/>
            <person name="Zhu Y.B."/>
            <person name="Zhang G.J."/>
            <person name="Wang J."/>
            <person name="Yao Y.G."/>
        </authorList>
    </citation>
    <scope>NUCLEOTIDE SEQUENCE [LARGE SCALE GENOMIC DNA]</scope>
</reference>
<reference evidence="2" key="1">
    <citation type="submission" date="2012-07" db="EMBL/GenBank/DDBJ databases">
        <title>Genome of the Chinese tree shrew, a rising model animal genetically related to primates.</title>
        <authorList>
            <person name="Zhang G."/>
            <person name="Fan Y."/>
            <person name="Yao Y."/>
            <person name="Huang Z."/>
        </authorList>
    </citation>
    <scope>NUCLEOTIDE SEQUENCE [LARGE SCALE GENOMIC DNA]</scope>
</reference>
<protein>
    <submittedName>
        <fullName evidence="1">Uncharacterized protein</fullName>
    </submittedName>
</protein>
<dbReference type="Proteomes" id="UP000011518">
    <property type="component" value="Unassembled WGS sequence"/>
</dbReference>
<keyword evidence="2" id="KW-1185">Reference proteome</keyword>
<dbReference type="EMBL" id="KB321021">
    <property type="protein sequence ID" value="ELW48825.1"/>
    <property type="molecule type" value="Genomic_DNA"/>
</dbReference>
<name>L9JDY2_TUPCH</name>
<dbReference type="InParanoid" id="L9JDY2"/>